<proteinExistence type="predicted"/>
<dbReference type="InterPro" id="IPR015943">
    <property type="entry name" value="WD40/YVTN_repeat-like_dom_sf"/>
</dbReference>
<evidence type="ECO:0000313" key="3">
    <source>
        <dbReference type="Proteomes" id="UP000054771"/>
    </source>
</evidence>
<dbReference type="GO" id="GO:0005829">
    <property type="term" value="C:cytosol"/>
    <property type="evidence" value="ECO:0007669"/>
    <property type="project" value="TreeGrafter"/>
</dbReference>
<dbReference type="EMBL" id="CDMC01000007">
    <property type="protein sequence ID" value="CEN62279.1"/>
    <property type="molecule type" value="Genomic_DNA"/>
</dbReference>
<reference evidence="3" key="1">
    <citation type="journal article" date="2016" name="Genome Announc.">
        <title>Draft genome sequences of fungus Aspergillus calidoustus.</title>
        <authorList>
            <person name="Horn F."/>
            <person name="Linde J."/>
            <person name="Mattern D.J."/>
            <person name="Walther G."/>
            <person name="Guthke R."/>
            <person name="Scherlach K."/>
            <person name="Martin K."/>
            <person name="Brakhage A.A."/>
            <person name="Petzke L."/>
            <person name="Valiante V."/>
        </authorList>
    </citation>
    <scope>NUCLEOTIDE SEQUENCE [LARGE SCALE GENOMIC DNA]</scope>
    <source>
        <strain evidence="3">SF006504</strain>
    </source>
</reference>
<dbReference type="InterPro" id="IPR040096">
    <property type="entry name" value="Ric1"/>
</dbReference>
<dbReference type="InterPro" id="IPR036322">
    <property type="entry name" value="WD40_repeat_dom_sf"/>
</dbReference>
<dbReference type="OrthoDB" id="67540at2759"/>
<dbReference type="Gene3D" id="2.130.10.10">
    <property type="entry name" value="YVTN repeat-like/Quinoprotein amine dehydrogenase"/>
    <property type="match status" value="1"/>
</dbReference>
<keyword evidence="3" id="KW-1185">Reference proteome</keyword>
<dbReference type="PANTHER" id="PTHR22746">
    <property type="entry name" value="RAB6A-GEF COMPLEX PARTNER PROTEIN 1"/>
    <property type="match status" value="1"/>
</dbReference>
<dbReference type="PANTHER" id="PTHR22746:SF10">
    <property type="entry name" value="GUANINE NUCLEOTIDE EXCHANGE FACTOR SUBUNIT RIC1"/>
    <property type="match status" value="1"/>
</dbReference>
<accession>A0A0U5GTV3</accession>
<sequence length="392" mass="43281">MYWPNGVPRVYAINGPRIPVSRSDDEGDIDREEELAEQSRSLNQHNEPAQSSAESSQWADEAIRGLCVSRNGHMFATMTDSSISVWQTRPTAVVAAVARSSTSLETYGPNIALLMRPDATILVVQTLNGYLLTYTIATDPSSLVYQQQYDQTNSSRRQQLARLSAEDDSSSIRDISIRFRMAIKIESGIVKALALDNELVVATVKPAAIQCIRWTPDERGTQTTSELLSRILGVSKRVSITDMVYDRAINLLVWVTNEGHAYAVQRVSERPEDSETHKKLFNGHCFHTPTSDDEKAVKVTVNARFSLLTVSCANGDVLVYTAKDYLGNVPLSHKLQPPASPNTTGDLTFMCYSPDGYCLFAGYEHGWTTWSVFGKPGGNSFSIDRSLAETNG</sequence>
<feature type="compositionally biased region" description="Acidic residues" evidence="1">
    <location>
        <begin position="25"/>
        <end position="36"/>
    </location>
</feature>
<dbReference type="Proteomes" id="UP000054771">
    <property type="component" value="Unassembled WGS sequence"/>
</dbReference>
<protein>
    <submittedName>
        <fullName evidence="2">Putative DUF1339 domain protein</fullName>
    </submittedName>
</protein>
<organism evidence="2 3">
    <name type="scientific">Aspergillus calidoustus</name>
    <dbReference type="NCBI Taxonomy" id="454130"/>
    <lineage>
        <taxon>Eukaryota</taxon>
        <taxon>Fungi</taxon>
        <taxon>Dikarya</taxon>
        <taxon>Ascomycota</taxon>
        <taxon>Pezizomycotina</taxon>
        <taxon>Eurotiomycetes</taxon>
        <taxon>Eurotiomycetidae</taxon>
        <taxon>Eurotiales</taxon>
        <taxon>Aspergillaceae</taxon>
        <taxon>Aspergillus</taxon>
        <taxon>Aspergillus subgen. Nidulantes</taxon>
    </lineage>
</organism>
<evidence type="ECO:0000313" key="2">
    <source>
        <dbReference type="EMBL" id="CEN62279.1"/>
    </source>
</evidence>
<dbReference type="SUPFAM" id="SSF50978">
    <property type="entry name" value="WD40 repeat-like"/>
    <property type="match status" value="1"/>
</dbReference>
<dbReference type="GO" id="GO:0034066">
    <property type="term" value="C:Ric1-Rgp1 guanyl-nucleotide exchange factor complex"/>
    <property type="evidence" value="ECO:0007669"/>
    <property type="project" value="InterPro"/>
</dbReference>
<name>A0A0U5GTV3_ASPCI</name>
<dbReference type="GO" id="GO:0042147">
    <property type="term" value="P:retrograde transport, endosome to Golgi"/>
    <property type="evidence" value="ECO:0007669"/>
    <property type="project" value="TreeGrafter"/>
</dbReference>
<dbReference type="STRING" id="454130.A0A0U5GTV3"/>
<dbReference type="GO" id="GO:0000139">
    <property type="term" value="C:Golgi membrane"/>
    <property type="evidence" value="ECO:0007669"/>
    <property type="project" value="TreeGrafter"/>
</dbReference>
<dbReference type="GO" id="GO:0006886">
    <property type="term" value="P:intracellular protein transport"/>
    <property type="evidence" value="ECO:0007669"/>
    <property type="project" value="InterPro"/>
</dbReference>
<feature type="compositionally biased region" description="Polar residues" evidence="1">
    <location>
        <begin position="38"/>
        <end position="58"/>
    </location>
</feature>
<feature type="region of interest" description="Disordered" evidence="1">
    <location>
        <begin position="15"/>
        <end position="58"/>
    </location>
</feature>
<gene>
    <name evidence="2" type="ORF">ASPCAL08917</name>
</gene>
<evidence type="ECO:0000256" key="1">
    <source>
        <dbReference type="SAM" id="MobiDB-lite"/>
    </source>
</evidence>
<dbReference type="AlphaFoldDB" id="A0A0U5GTV3"/>